<gene>
    <name evidence="1" type="ORF">VNO77_17973</name>
</gene>
<reference evidence="1 2" key="1">
    <citation type="submission" date="2024-01" db="EMBL/GenBank/DDBJ databases">
        <title>The genomes of 5 underutilized Papilionoideae crops provide insights into root nodulation and disease resistanc.</title>
        <authorList>
            <person name="Jiang F."/>
        </authorList>
    </citation>
    <scope>NUCLEOTIDE SEQUENCE [LARGE SCALE GENOMIC DNA]</scope>
    <source>
        <strain evidence="1">LVBAO_FW01</strain>
        <tissue evidence="1">Leaves</tissue>
    </source>
</reference>
<protein>
    <submittedName>
        <fullName evidence="1">Uncharacterized protein</fullName>
    </submittedName>
</protein>
<dbReference type="Proteomes" id="UP001367508">
    <property type="component" value="Unassembled WGS sequence"/>
</dbReference>
<evidence type="ECO:0000313" key="1">
    <source>
        <dbReference type="EMBL" id="KAK7337401.1"/>
    </source>
</evidence>
<proteinExistence type="predicted"/>
<dbReference type="EMBL" id="JAYMYQ010000004">
    <property type="protein sequence ID" value="KAK7337401.1"/>
    <property type="molecule type" value="Genomic_DNA"/>
</dbReference>
<sequence>MLLCFKLSRFVTLVKDELKKYNMEYIREELKEIAIRGSDETGGAYGTKHSQDDSRLLNITGSARNRLEKEGGGGAFSKLHKGRNIQEVVELGPWYKYINQTSLRIFI</sequence>
<accession>A0AAN9QJV2</accession>
<name>A0AAN9QJV2_CANGL</name>
<comment type="caution">
    <text evidence="1">The sequence shown here is derived from an EMBL/GenBank/DDBJ whole genome shotgun (WGS) entry which is preliminary data.</text>
</comment>
<organism evidence="1 2">
    <name type="scientific">Canavalia gladiata</name>
    <name type="common">Sword bean</name>
    <name type="synonym">Dolichos gladiatus</name>
    <dbReference type="NCBI Taxonomy" id="3824"/>
    <lineage>
        <taxon>Eukaryota</taxon>
        <taxon>Viridiplantae</taxon>
        <taxon>Streptophyta</taxon>
        <taxon>Embryophyta</taxon>
        <taxon>Tracheophyta</taxon>
        <taxon>Spermatophyta</taxon>
        <taxon>Magnoliopsida</taxon>
        <taxon>eudicotyledons</taxon>
        <taxon>Gunneridae</taxon>
        <taxon>Pentapetalae</taxon>
        <taxon>rosids</taxon>
        <taxon>fabids</taxon>
        <taxon>Fabales</taxon>
        <taxon>Fabaceae</taxon>
        <taxon>Papilionoideae</taxon>
        <taxon>50 kb inversion clade</taxon>
        <taxon>NPAAA clade</taxon>
        <taxon>indigoferoid/millettioid clade</taxon>
        <taxon>Phaseoleae</taxon>
        <taxon>Canavalia</taxon>
    </lineage>
</organism>
<evidence type="ECO:0000313" key="2">
    <source>
        <dbReference type="Proteomes" id="UP001367508"/>
    </source>
</evidence>
<dbReference type="AlphaFoldDB" id="A0AAN9QJV2"/>
<keyword evidence="2" id="KW-1185">Reference proteome</keyword>